<reference evidence="9" key="2">
    <citation type="submission" date="2015-01" db="EMBL/GenBank/DDBJ databases">
        <title>Evolutionary Origins and Diversification of the Mycorrhizal Mutualists.</title>
        <authorList>
            <consortium name="DOE Joint Genome Institute"/>
            <consortium name="Mycorrhizal Genomics Consortium"/>
            <person name="Kohler A."/>
            <person name="Kuo A."/>
            <person name="Nagy L.G."/>
            <person name="Floudas D."/>
            <person name="Copeland A."/>
            <person name="Barry K.W."/>
            <person name="Cichocki N."/>
            <person name="Veneault-Fourrey C."/>
            <person name="LaButti K."/>
            <person name="Lindquist E.A."/>
            <person name="Lipzen A."/>
            <person name="Lundell T."/>
            <person name="Morin E."/>
            <person name="Murat C."/>
            <person name="Riley R."/>
            <person name="Ohm R."/>
            <person name="Sun H."/>
            <person name="Tunlid A."/>
            <person name="Henrissat B."/>
            <person name="Grigoriev I.V."/>
            <person name="Hibbett D.S."/>
            <person name="Martin F."/>
        </authorList>
    </citation>
    <scope>NUCLEOTIDE SEQUENCE [LARGE SCALE GENOMIC DNA]</scope>
    <source>
        <strain evidence="9">Ve08.2h10</strain>
    </source>
</reference>
<evidence type="ECO:0000259" key="7">
    <source>
        <dbReference type="SMART" id="SM00226"/>
    </source>
</evidence>
<dbReference type="PANTHER" id="PTHR11717:SF7">
    <property type="entry name" value="LOW MOLECULAR WEIGHT PHOSPHOTYROSINE PROTEIN PHOSPHATASE"/>
    <property type="match status" value="1"/>
</dbReference>
<dbReference type="PANTHER" id="PTHR11717">
    <property type="entry name" value="LOW MOLECULAR WEIGHT PROTEIN TYROSINE PHOSPHATASE"/>
    <property type="match status" value="1"/>
</dbReference>
<comment type="similarity">
    <text evidence="2">Belongs to the low molecular weight phosphotyrosine protein phosphatase family.</text>
</comment>
<dbReference type="InParanoid" id="A0A0D0C7S9"/>
<feature type="domain" description="Phosphotyrosine protein phosphatase I" evidence="7">
    <location>
        <begin position="1"/>
        <end position="128"/>
    </location>
</feature>
<dbReference type="InterPro" id="IPR002115">
    <property type="entry name" value="Tyr_Pase_low_mol_wt_mml"/>
</dbReference>
<dbReference type="EMBL" id="KN826410">
    <property type="protein sequence ID" value="KIK78987.1"/>
    <property type="molecule type" value="Genomic_DNA"/>
</dbReference>
<evidence type="ECO:0000313" key="9">
    <source>
        <dbReference type="Proteomes" id="UP000054538"/>
    </source>
</evidence>
<gene>
    <name evidence="8" type="ORF">PAXRUDRAFT_16576</name>
</gene>
<keyword evidence="4" id="KW-0378">Hydrolase</keyword>
<evidence type="ECO:0000256" key="6">
    <source>
        <dbReference type="PIRSR" id="PIRSR617867-1"/>
    </source>
</evidence>
<evidence type="ECO:0000256" key="3">
    <source>
        <dbReference type="ARBA" id="ARBA00022490"/>
    </source>
</evidence>
<dbReference type="CDD" id="cd16343">
    <property type="entry name" value="LMWPTP"/>
    <property type="match status" value="1"/>
</dbReference>
<dbReference type="GO" id="GO:0004726">
    <property type="term" value="F:non-membrane spanning protein tyrosine phosphatase activity"/>
    <property type="evidence" value="ECO:0007669"/>
    <property type="project" value="InterPro"/>
</dbReference>
<proteinExistence type="inferred from homology"/>
<protein>
    <recommendedName>
        <fullName evidence="7">Phosphotyrosine protein phosphatase I domain-containing protein</fullName>
    </recommendedName>
</protein>
<evidence type="ECO:0000256" key="4">
    <source>
        <dbReference type="ARBA" id="ARBA00022801"/>
    </source>
</evidence>
<sequence length="133" mass="14676">MGQAVLKHEAAKRGIDIEVDSAGTAAYHVGEDPDNRTVSTCKKHKIPIKHSARQVKEADFSTFQYILAADESNLRSLVEKQPKGAATVRLWGSYLDDKPIGDPYYGGIDGFERCFEQCTKLSNAFLDEVVGQD</sequence>
<dbReference type="SUPFAM" id="SSF52788">
    <property type="entry name" value="Phosphotyrosine protein phosphatases I"/>
    <property type="match status" value="1"/>
</dbReference>
<dbReference type="Gene3D" id="3.40.50.2300">
    <property type="match status" value="1"/>
</dbReference>
<organism evidence="8 9">
    <name type="scientific">Paxillus rubicundulus Ve08.2h10</name>
    <dbReference type="NCBI Taxonomy" id="930991"/>
    <lineage>
        <taxon>Eukaryota</taxon>
        <taxon>Fungi</taxon>
        <taxon>Dikarya</taxon>
        <taxon>Basidiomycota</taxon>
        <taxon>Agaricomycotina</taxon>
        <taxon>Agaricomycetes</taxon>
        <taxon>Agaricomycetidae</taxon>
        <taxon>Boletales</taxon>
        <taxon>Paxilineae</taxon>
        <taxon>Paxillaceae</taxon>
        <taxon>Paxillus</taxon>
    </lineage>
</organism>
<evidence type="ECO:0000256" key="2">
    <source>
        <dbReference type="ARBA" id="ARBA00011063"/>
    </source>
</evidence>
<keyword evidence="9" id="KW-1185">Reference proteome</keyword>
<dbReference type="GO" id="GO:0005737">
    <property type="term" value="C:cytoplasm"/>
    <property type="evidence" value="ECO:0007669"/>
    <property type="project" value="UniProtKB-SubCell"/>
</dbReference>
<dbReference type="PRINTS" id="PR00719">
    <property type="entry name" value="LMWPTPASE"/>
</dbReference>
<dbReference type="AlphaFoldDB" id="A0A0D0C7S9"/>
<dbReference type="InterPro" id="IPR036196">
    <property type="entry name" value="Ptyr_pPase_sf"/>
</dbReference>
<dbReference type="OrthoDB" id="3388at2759"/>
<dbReference type="InterPro" id="IPR017867">
    <property type="entry name" value="Tyr_phospatase_low_mol_wt"/>
</dbReference>
<dbReference type="PRINTS" id="PR00720">
    <property type="entry name" value="MAMMALPTPASE"/>
</dbReference>
<dbReference type="InterPro" id="IPR050438">
    <property type="entry name" value="LMW_PTPase"/>
</dbReference>
<dbReference type="Pfam" id="PF01451">
    <property type="entry name" value="LMWPc"/>
    <property type="match status" value="1"/>
</dbReference>
<accession>A0A0D0C7S9</accession>
<feature type="active site" description="Proton donor" evidence="6">
    <location>
        <position position="102"/>
    </location>
</feature>
<comment type="subcellular location">
    <subcellularLocation>
        <location evidence="1">Cytoplasm</location>
    </subcellularLocation>
</comment>
<dbReference type="GO" id="GO:0003993">
    <property type="term" value="F:acid phosphatase activity"/>
    <property type="evidence" value="ECO:0007669"/>
    <property type="project" value="InterPro"/>
</dbReference>
<dbReference type="InterPro" id="IPR023485">
    <property type="entry name" value="Ptyr_pPase"/>
</dbReference>
<evidence type="ECO:0000256" key="5">
    <source>
        <dbReference type="ARBA" id="ARBA00022912"/>
    </source>
</evidence>
<dbReference type="SMART" id="SM00226">
    <property type="entry name" value="LMWPc"/>
    <property type="match status" value="1"/>
</dbReference>
<evidence type="ECO:0000256" key="1">
    <source>
        <dbReference type="ARBA" id="ARBA00004496"/>
    </source>
</evidence>
<dbReference type="HOGENOM" id="CLU_071415_2_0_1"/>
<dbReference type="Proteomes" id="UP000054538">
    <property type="component" value="Unassembled WGS sequence"/>
</dbReference>
<dbReference type="FunCoup" id="A0A0D0C7S9">
    <property type="interactions" value="249"/>
</dbReference>
<keyword evidence="3" id="KW-0963">Cytoplasm</keyword>
<reference evidence="8 9" key="1">
    <citation type="submission" date="2014-04" db="EMBL/GenBank/DDBJ databases">
        <authorList>
            <consortium name="DOE Joint Genome Institute"/>
            <person name="Kuo A."/>
            <person name="Kohler A."/>
            <person name="Jargeat P."/>
            <person name="Nagy L.G."/>
            <person name="Floudas D."/>
            <person name="Copeland A."/>
            <person name="Barry K.W."/>
            <person name="Cichocki N."/>
            <person name="Veneault-Fourrey C."/>
            <person name="LaButti K."/>
            <person name="Lindquist E.A."/>
            <person name="Lipzen A."/>
            <person name="Lundell T."/>
            <person name="Morin E."/>
            <person name="Murat C."/>
            <person name="Sun H."/>
            <person name="Tunlid A."/>
            <person name="Henrissat B."/>
            <person name="Grigoriev I.V."/>
            <person name="Hibbett D.S."/>
            <person name="Martin F."/>
            <person name="Nordberg H.P."/>
            <person name="Cantor M.N."/>
            <person name="Hua S.X."/>
        </authorList>
    </citation>
    <scope>NUCLEOTIDE SEQUENCE [LARGE SCALE GENOMIC DNA]</scope>
    <source>
        <strain evidence="8 9">Ve08.2h10</strain>
    </source>
</reference>
<evidence type="ECO:0000313" key="8">
    <source>
        <dbReference type="EMBL" id="KIK78987.1"/>
    </source>
</evidence>
<dbReference type="STRING" id="930991.A0A0D0C7S9"/>
<keyword evidence="5" id="KW-0904">Protein phosphatase</keyword>
<name>A0A0D0C7S9_9AGAM</name>